<evidence type="ECO:0000256" key="1">
    <source>
        <dbReference type="SAM" id="MobiDB-lite"/>
    </source>
</evidence>
<gene>
    <name evidence="3" type="ORF">GGQ66_001196</name>
</gene>
<feature type="domain" description="LysM" evidence="2">
    <location>
        <begin position="590"/>
        <end position="639"/>
    </location>
</feature>
<dbReference type="CDD" id="cd00118">
    <property type="entry name" value="LysM"/>
    <property type="match status" value="1"/>
</dbReference>
<comment type="caution">
    <text evidence="3">The sequence shown here is derived from an EMBL/GenBank/DDBJ whole genome shotgun (WGS) entry which is preliminary data.</text>
</comment>
<evidence type="ECO:0000313" key="4">
    <source>
        <dbReference type="Proteomes" id="UP000584824"/>
    </source>
</evidence>
<proteinExistence type="predicted"/>
<evidence type="ECO:0000259" key="2">
    <source>
        <dbReference type="PROSITE" id="PS51782"/>
    </source>
</evidence>
<dbReference type="PANTHER" id="PTHR34700">
    <property type="entry name" value="POTASSIUM BINDING PROTEIN KBP"/>
    <property type="match status" value="1"/>
</dbReference>
<dbReference type="Gene3D" id="2.60.40.10">
    <property type="entry name" value="Immunoglobulins"/>
    <property type="match status" value="1"/>
</dbReference>
<feature type="region of interest" description="Disordered" evidence="1">
    <location>
        <begin position="303"/>
        <end position="349"/>
    </location>
</feature>
<evidence type="ECO:0000313" key="3">
    <source>
        <dbReference type="EMBL" id="MBB4102653.1"/>
    </source>
</evidence>
<dbReference type="InterPro" id="IPR013783">
    <property type="entry name" value="Ig-like_fold"/>
</dbReference>
<dbReference type="Proteomes" id="UP000584824">
    <property type="component" value="Unassembled WGS sequence"/>
</dbReference>
<sequence length="661" mass="67511">MKNRAALLALIVLAIATLLMLFVVLPQLSGDKDSLQKAADKATEAVKQTAEKAAETAPQAVAQIKEKATATLEKMDRIGGGASEAVASLSALFDKGRLPTAEEFAAARQKAETALTDLAAIELPEGIGGDLRANAQKMRDDAVKAIEWLKGLPSDPAAAAAVIGKAKELFPFAFKSEPETPKTEAAKAPDTAPVSALPSFDVLRVEPDGSTVIAGRAAPGVTIEIVSGETVLTKAVTGPGGEFAAVLDNPLPPGDHQLALRAAGADGSVTLSGEVATVSVPKDKDGQLLAMISTPGQASRLLTIPSTQGSEPTKPADTSAAVPASPATEATTPAGTQPAATAPDGSAPASTAVAPVRVSAVEIENDRIFVAGSAKAGATIRAFAGNDRIGEVTVDPSGHFVVDGTLPLAPGDHLIVVEMLDEKGNVAMKVSVPFNRPEGNQVSAVAGDAGPSSASVAETPDSKALASLRANLTKAYTLLKSLFADGKVPGKEELAAARSATEFALRALGDFVPDIGASGDIKAQGAEAATAAGKALAALDALPKDAASLAKVIDSLSGVMDAAMTPATATPASATDPRAISQAPLTPSDSAVIIRRGDTLWQISRRLYGQGVRYTTIYLANRTEINNPDLIEPGQVFTVPKDALPNAEELHRKRLSGKPLQ</sequence>
<reference evidence="3 4" key="1">
    <citation type="submission" date="2020-08" db="EMBL/GenBank/DDBJ databases">
        <title>Genomic Encyclopedia of Type Strains, Phase IV (KMG-IV): sequencing the most valuable type-strain genomes for metagenomic binning, comparative biology and taxonomic classification.</title>
        <authorList>
            <person name="Goeker M."/>
        </authorList>
    </citation>
    <scope>NUCLEOTIDE SEQUENCE [LARGE SCALE GENOMIC DNA]</scope>
    <source>
        <strain evidence="3 4">DSM 26385</strain>
    </source>
</reference>
<organism evidence="3 4">
    <name type="scientific">Allorhizobium borbori</name>
    <dbReference type="NCBI Taxonomy" id="485907"/>
    <lineage>
        <taxon>Bacteria</taxon>
        <taxon>Pseudomonadati</taxon>
        <taxon>Pseudomonadota</taxon>
        <taxon>Alphaproteobacteria</taxon>
        <taxon>Hyphomicrobiales</taxon>
        <taxon>Rhizobiaceae</taxon>
        <taxon>Rhizobium/Agrobacterium group</taxon>
        <taxon>Allorhizobium</taxon>
    </lineage>
</organism>
<dbReference type="SMART" id="SM00257">
    <property type="entry name" value="LysM"/>
    <property type="match status" value="1"/>
</dbReference>
<dbReference type="InterPro" id="IPR041498">
    <property type="entry name" value="Big_6"/>
</dbReference>
<dbReference type="InterPro" id="IPR052196">
    <property type="entry name" value="Bact_Kbp"/>
</dbReference>
<name>A0A7W6P0M8_9HYPH</name>
<dbReference type="RefSeq" id="WP_183790446.1">
    <property type="nucleotide sequence ID" value="NZ_JACIDU010000004.1"/>
</dbReference>
<accession>A0A7W6P0M8</accession>
<dbReference type="SUPFAM" id="SSF54106">
    <property type="entry name" value="LysM domain"/>
    <property type="match status" value="1"/>
</dbReference>
<feature type="compositionally biased region" description="Low complexity" evidence="1">
    <location>
        <begin position="315"/>
        <end position="343"/>
    </location>
</feature>
<protein>
    <submittedName>
        <fullName evidence="3">Nucleoid-associated protein YgaU/competence protein ComGC</fullName>
    </submittedName>
</protein>
<dbReference type="InterPro" id="IPR018392">
    <property type="entry name" value="LysM"/>
</dbReference>
<dbReference type="Pfam" id="PF01476">
    <property type="entry name" value="LysM"/>
    <property type="match status" value="1"/>
</dbReference>
<keyword evidence="4" id="KW-1185">Reference proteome</keyword>
<dbReference type="EMBL" id="JACIDU010000004">
    <property type="protein sequence ID" value="MBB4102653.1"/>
    <property type="molecule type" value="Genomic_DNA"/>
</dbReference>
<dbReference type="Pfam" id="PF17936">
    <property type="entry name" value="Big_6"/>
    <property type="match status" value="1"/>
</dbReference>
<dbReference type="Gene3D" id="3.10.350.10">
    <property type="entry name" value="LysM domain"/>
    <property type="match status" value="1"/>
</dbReference>
<dbReference type="PANTHER" id="PTHR34700:SF4">
    <property type="entry name" value="PHAGE-LIKE ELEMENT PBSX PROTEIN XKDP"/>
    <property type="match status" value="1"/>
</dbReference>
<dbReference type="PROSITE" id="PS51782">
    <property type="entry name" value="LYSM"/>
    <property type="match status" value="1"/>
</dbReference>
<dbReference type="AlphaFoldDB" id="A0A7W6P0M8"/>
<dbReference type="InterPro" id="IPR036779">
    <property type="entry name" value="LysM_dom_sf"/>
</dbReference>